<evidence type="ECO:0000313" key="10">
    <source>
        <dbReference type="Proteomes" id="UP001596527"/>
    </source>
</evidence>
<evidence type="ECO:0000259" key="8">
    <source>
        <dbReference type="Pfam" id="PF01035"/>
    </source>
</evidence>
<evidence type="ECO:0000256" key="7">
    <source>
        <dbReference type="SAM" id="MobiDB-lite"/>
    </source>
</evidence>
<protein>
    <submittedName>
        <fullName evidence="9">Methylated-DNA--[protein]-cysteine S-methyltransferase</fullName>
        <ecNumber evidence="9">2.1.1.63</ecNumber>
    </submittedName>
</protein>
<comment type="caution">
    <text evidence="9">The sequence shown here is derived from an EMBL/GenBank/DDBJ whole genome shotgun (WGS) entry which is preliminary data.</text>
</comment>
<evidence type="ECO:0000256" key="2">
    <source>
        <dbReference type="ARBA" id="ARBA00022603"/>
    </source>
</evidence>
<feature type="region of interest" description="Disordered" evidence="7">
    <location>
        <begin position="1"/>
        <end position="21"/>
    </location>
</feature>
<evidence type="ECO:0000256" key="3">
    <source>
        <dbReference type="ARBA" id="ARBA00022679"/>
    </source>
</evidence>
<name>A0ABW2SQ96_9ACTO</name>
<dbReference type="CDD" id="cd06445">
    <property type="entry name" value="ATase"/>
    <property type="match status" value="1"/>
</dbReference>
<evidence type="ECO:0000256" key="6">
    <source>
        <dbReference type="ARBA" id="ARBA00049348"/>
    </source>
</evidence>
<dbReference type="GO" id="GO:0032259">
    <property type="term" value="P:methylation"/>
    <property type="evidence" value="ECO:0007669"/>
    <property type="project" value="UniProtKB-KW"/>
</dbReference>
<evidence type="ECO:0000256" key="1">
    <source>
        <dbReference type="ARBA" id="ARBA00001286"/>
    </source>
</evidence>
<comment type="catalytic activity">
    <reaction evidence="6">
        <text>a 6-O-methyl-2'-deoxyguanosine in DNA + L-cysteinyl-[protein] = S-methyl-L-cysteinyl-[protein] + a 2'-deoxyguanosine in DNA</text>
        <dbReference type="Rhea" id="RHEA:24000"/>
        <dbReference type="Rhea" id="RHEA-COMP:10131"/>
        <dbReference type="Rhea" id="RHEA-COMP:10132"/>
        <dbReference type="Rhea" id="RHEA-COMP:11367"/>
        <dbReference type="Rhea" id="RHEA-COMP:11368"/>
        <dbReference type="ChEBI" id="CHEBI:29950"/>
        <dbReference type="ChEBI" id="CHEBI:82612"/>
        <dbReference type="ChEBI" id="CHEBI:85445"/>
        <dbReference type="ChEBI" id="CHEBI:85448"/>
        <dbReference type="EC" id="2.1.1.63"/>
    </reaction>
</comment>
<keyword evidence="2 9" id="KW-0489">Methyltransferase</keyword>
<dbReference type="PANTHER" id="PTHR10815">
    <property type="entry name" value="METHYLATED-DNA--PROTEIN-CYSTEINE METHYLTRANSFERASE"/>
    <property type="match status" value="1"/>
</dbReference>
<dbReference type="InterPro" id="IPR014048">
    <property type="entry name" value="MethylDNA_cys_MeTrfase_DNA-bd"/>
</dbReference>
<dbReference type="Pfam" id="PF01035">
    <property type="entry name" value="DNA_binding_1"/>
    <property type="match status" value="1"/>
</dbReference>
<feature type="compositionally biased region" description="Polar residues" evidence="7">
    <location>
        <begin position="1"/>
        <end position="17"/>
    </location>
</feature>
<evidence type="ECO:0000256" key="4">
    <source>
        <dbReference type="ARBA" id="ARBA00022763"/>
    </source>
</evidence>
<dbReference type="EMBL" id="JBHTEF010000001">
    <property type="protein sequence ID" value="MFC7582049.1"/>
    <property type="molecule type" value="Genomic_DNA"/>
</dbReference>
<evidence type="ECO:0000313" key="9">
    <source>
        <dbReference type="EMBL" id="MFC7582049.1"/>
    </source>
</evidence>
<keyword evidence="10" id="KW-1185">Reference proteome</keyword>
<dbReference type="NCBIfam" id="TIGR00589">
    <property type="entry name" value="ogt"/>
    <property type="match status" value="1"/>
</dbReference>
<reference evidence="10" key="1">
    <citation type="journal article" date="2019" name="Int. J. Syst. Evol. Microbiol.">
        <title>The Global Catalogue of Microorganisms (GCM) 10K type strain sequencing project: providing services to taxonomists for standard genome sequencing and annotation.</title>
        <authorList>
            <consortium name="The Broad Institute Genomics Platform"/>
            <consortium name="The Broad Institute Genome Sequencing Center for Infectious Disease"/>
            <person name="Wu L."/>
            <person name="Ma J."/>
        </authorList>
    </citation>
    <scope>NUCLEOTIDE SEQUENCE [LARGE SCALE GENOMIC DNA]</scope>
    <source>
        <strain evidence="10">CCUG 56698</strain>
    </source>
</reference>
<accession>A0ABW2SQ96</accession>
<dbReference type="Gene3D" id="1.10.10.10">
    <property type="entry name" value="Winged helix-like DNA-binding domain superfamily/Winged helix DNA-binding domain"/>
    <property type="match status" value="1"/>
</dbReference>
<dbReference type="SUPFAM" id="SSF46767">
    <property type="entry name" value="Methylated DNA-protein cysteine methyltransferase, C-terminal domain"/>
    <property type="match status" value="1"/>
</dbReference>
<organism evidence="9 10">
    <name type="scientific">Schaalia naturae</name>
    <dbReference type="NCBI Taxonomy" id="635203"/>
    <lineage>
        <taxon>Bacteria</taxon>
        <taxon>Bacillati</taxon>
        <taxon>Actinomycetota</taxon>
        <taxon>Actinomycetes</taxon>
        <taxon>Actinomycetales</taxon>
        <taxon>Actinomycetaceae</taxon>
        <taxon>Schaalia</taxon>
    </lineage>
</organism>
<dbReference type="GO" id="GO:0003908">
    <property type="term" value="F:methylated-DNA-[protein]-cysteine S-methyltransferase activity"/>
    <property type="evidence" value="ECO:0007669"/>
    <property type="project" value="UniProtKB-EC"/>
</dbReference>
<evidence type="ECO:0000256" key="5">
    <source>
        <dbReference type="ARBA" id="ARBA00023204"/>
    </source>
</evidence>
<keyword evidence="5" id="KW-0234">DNA repair</keyword>
<keyword evidence="4" id="KW-0227">DNA damage</keyword>
<dbReference type="Proteomes" id="UP001596527">
    <property type="component" value="Unassembled WGS sequence"/>
</dbReference>
<dbReference type="RefSeq" id="WP_380975859.1">
    <property type="nucleotide sequence ID" value="NZ_JBHTEF010000001.1"/>
</dbReference>
<dbReference type="InterPro" id="IPR036388">
    <property type="entry name" value="WH-like_DNA-bd_sf"/>
</dbReference>
<feature type="domain" description="Methylated-DNA-[protein]-cysteine S-methyltransferase DNA binding" evidence="8">
    <location>
        <begin position="89"/>
        <end position="168"/>
    </location>
</feature>
<keyword evidence="3 9" id="KW-0808">Transferase</keyword>
<dbReference type="InterPro" id="IPR001497">
    <property type="entry name" value="MethylDNA_cys_MeTrfase_AS"/>
</dbReference>
<proteinExistence type="predicted"/>
<dbReference type="PANTHER" id="PTHR10815:SF13">
    <property type="entry name" value="METHYLATED-DNA--PROTEIN-CYSTEINE METHYLTRANSFERASE"/>
    <property type="match status" value="1"/>
</dbReference>
<comment type="catalytic activity">
    <reaction evidence="1">
        <text>a 4-O-methyl-thymidine in DNA + L-cysteinyl-[protein] = a thymidine in DNA + S-methyl-L-cysteinyl-[protein]</text>
        <dbReference type="Rhea" id="RHEA:53428"/>
        <dbReference type="Rhea" id="RHEA-COMP:10131"/>
        <dbReference type="Rhea" id="RHEA-COMP:10132"/>
        <dbReference type="Rhea" id="RHEA-COMP:13555"/>
        <dbReference type="Rhea" id="RHEA-COMP:13556"/>
        <dbReference type="ChEBI" id="CHEBI:29950"/>
        <dbReference type="ChEBI" id="CHEBI:82612"/>
        <dbReference type="ChEBI" id="CHEBI:137386"/>
        <dbReference type="ChEBI" id="CHEBI:137387"/>
        <dbReference type="EC" id="2.1.1.63"/>
    </reaction>
</comment>
<dbReference type="EC" id="2.1.1.63" evidence="9"/>
<dbReference type="PROSITE" id="PS00374">
    <property type="entry name" value="MGMT"/>
    <property type="match status" value="1"/>
</dbReference>
<gene>
    <name evidence="9" type="ORF">ACFQWG_12675</name>
</gene>
<dbReference type="InterPro" id="IPR036217">
    <property type="entry name" value="MethylDNA_cys_MeTrfase_DNAb"/>
</dbReference>
<sequence length="172" mass="17935">MSTGTAGTAAMRSQTLDTPDGPFTIVESADGDVMASGWSADIRAVSARAGIPPESVIAGESHSAPAVRSFYEGDASGIAAVSVRSKGTDFQEKVWEYLRSIPAGEVRTYSEVAAALGRPRAFRAVAQACGRNPAGLFVPCHRVVAADDALAGFAWGINVKKKLLAREAALIR</sequence>